<accession>A0AAD5NAZ7</accession>
<sequence length="510" mass="57337">MYPNNSYPGYHHANAIGAWNKASIPQNSQGIGYAIPYTMPEVPSYVEKAPFANPYGTTVYATMEHKYYRQQYSTAGSQPAQWAHSNFQQYVPAQQYRRSVTECYNRHCPNMPNTARPPPGLKADSVDNTFHASLSMLENPTQNSAAAYTANWVSSTSSIPPELRDEPERDDLAAGASAVFTPPASTFAEQFSNLSVNDRWENTGTLSMQQWPGLEQGRNDGAPGSHGDRRRTEGRERYARLSPKELTWEERIRKGAVQKERIEQRGLERHERTERDSRESNSGGGRHKGQRGGARSGIAAKTERAQREHLSSSVSGERDVAPCRNQMMMRGSRTHGSRQGDKKCHIERTPLLQLRPPPYYRQGIPPLMAQNVYYHSAPNLVPCMAPQDQRFRNTWLDANLVLNYSSVPMVDYAVLAPCCGLRLRPPSRGRSGYRIPTKHSQNAKETSKTRSEDQDSPGADQGGEDVRAGGLKRDESLKVDTEEGSEYETEEQKQKVHNDSMYRPFEKKAI</sequence>
<evidence type="ECO:0000256" key="1">
    <source>
        <dbReference type="SAM" id="MobiDB-lite"/>
    </source>
</evidence>
<dbReference type="EMBL" id="JAHQIW010004919">
    <property type="protein sequence ID" value="KAJ1364294.1"/>
    <property type="molecule type" value="Genomic_DNA"/>
</dbReference>
<dbReference type="Proteomes" id="UP001196413">
    <property type="component" value="Unassembled WGS sequence"/>
</dbReference>
<feature type="region of interest" description="Disordered" evidence="1">
    <location>
        <begin position="209"/>
        <end position="238"/>
    </location>
</feature>
<feature type="compositionally biased region" description="Basic and acidic residues" evidence="1">
    <location>
        <begin position="226"/>
        <end position="238"/>
    </location>
</feature>
<proteinExistence type="predicted"/>
<feature type="compositionally biased region" description="Basic and acidic residues" evidence="1">
    <location>
        <begin position="301"/>
        <end position="318"/>
    </location>
</feature>
<reference evidence="2" key="1">
    <citation type="submission" date="2021-06" db="EMBL/GenBank/DDBJ databases">
        <title>Parelaphostrongylus tenuis whole genome reference sequence.</title>
        <authorList>
            <person name="Garwood T.J."/>
            <person name="Larsen P.A."/>
            <person name="Fountain-Jones N.M."/>
            <person name="Garbe J.R."/>
            <person name="Macchietto M.G."/>
            <person name="Kania S.A."/>
            <person name="Gerhold R.W."/>
            <person name="Richards J.E."/>
            <person name="Wolf T.M."/>
        </authorList>
    </citation>
    <scope>NUCLEOTIDE SEQUENCE</scope>
    <source>
        <strain evidence="2">MNPRO001-30</strain>
        <tissue evidence="2">Meninges</tissue>
    </source>
</reference>
<comment type="caution">
    <text evidence="2">The sequence shown here is derived from an EMBL/GenBank/DDBJ whole genome shotgun (WGS) entry which is preliminary data.</text>
</comment>
<protein>
    <submittedName>
        <fullName evidence="2">Uncharacterized protein</fullName>
    </submittedName>
</protein>
<feature type="compositionally biased region" description="Basic and acidic residues" evidence="1">
    <location>
        <begin position="259"/>
        <end position="279"/>
    </location>
</feature>
<evidence type="ECO:0000313" key="3">
    <source>
        <dbReference type="Proteomes" id="UP001196413"/>
    </source>
</evidence>
<keyword evidence="3" id="KW-1185">Reference proteome</keyword>
<gene>
    <name evidence="2" type="ORF">KIN20_024357</name>
</gene>
<feature type="compositionally biased region" description="Basic and acidic residues" evidence="1">
    <location>
        <begin position="464"/>
        <end position="481"/>
    </location>
</feature>
<feature type="region of interest" description="Disordered" evidence="1">
    <location>
        <begin position="259"/>
        <end position="318"/>
    </location>
</feature>
<organism evidence="2 3">
    <name type="scientific">Parelaphostrongylus tenuis</name>
    <name type="common">Meningeal worm</name>
    <dbReference type="NCBI Taxonomy" id="148309"/>
    <lineage>
        <taxon>Eukaryota</taxon>
        <taxon>Metazoa</taxon>
        <taxon>Ecdysozoa</taxon>
        <taxon>Nematoda</taxon>
        <taxon>Chromadorea</taxon>
        <taxon>Rhabditida</taxon>
        <taxon>Rhabditina</taxon>
        <taxon>Rhabditomorpha</taxon>
        <taxon>Strongyloidea</taxon>
        <taxon>Metastrongylidae</taxon>
        <taxon>Parelaphostrongylus</taxon>
    </lineage>
</organism>
<feature type="region of interest" description="Disordered" evidence="1">
    <location>
        <begin position="426"/>
        <end position="510"/>
    </location>
</feature>
<name>A0AAD5NAZ7_PARTN</name>
<dbReference type="AlphaFoldDB" id="A0AAD5NAZ7"/>
<evidence type="ECO:0000313" key="2">
    <source>
        <dbReference type="EMBL" id="KAJ1364294.1"/>
    </source>
</evidence>
<feature type="compositionally biased region" description="Basic and acidic residues" evidence="1">
    <location>
        <begin position="490"/>
        <end position="510"/>
    </location>
</feature>